<gene>
    <name evidence="2" type="ORF">AKJ52_02700</name>
</gene>
<evidence type="ECO:0000259" key="1">
    <source>
        <dbReference type="Pfam" id="PF04289"/>
    </source>
</evidence>
<sequence length="220" mass="24634">MSLFEKVKLSKNSPSETLLTSFNPKEEPHAAAVGVYGIDREKLKMNLFDDTQTYKNLSKSGEGVVNVVTDPELILKGGLPDIFNRSLGSFDFEMAEEVHAPYISSADAIFEFKIEEMREKTLEDEIGSSKFFETIGLVKNIKILDKNPNPIKRSDFYLVESAVLASKATVAKKKGNTRKFNDIMEEISLFKEKCQKIAPESKASDLISDILGHFGEKIDE</sequence>
<dbReference type="InterPro" id="IPR012349">
    <property type="entry name" value="Split_barrel_FMN-bd"/>
</dbReference>
<name>A0A133VHT1_9EURY</name>
<dbReference type="PIRSF" id="PIRSF018747">
    <property type="entry name" value="UCP018747"/>
    <property type="match status" value="1"/>
</dbReference>
<dbReference type="Pfam" id="PF04289">
    <property type="entry name" value="DUF447_N"/>
    <property type="match status" value="1"/>
</dbReference>
<dbReference type="EMBL" id="LHYF01000055">
    <property type="protein sequence ID" value="KXB06005.1"/>
    <property type="molecule type" value="Genomic_DNA"/>
</dbReference>
<keyword evidence="3" id="KW-1185">Reference proteome</keyword>
<dbReference type="AlphaFoldDB" id="A0A133VHT1"/>
<protein>
    <recommendedName>
        <fullName evidence="1">DUF447 domain-containing protein</fullName>
    </recommendedName>
</protein>
<evidence type="ECO:0000313" key="2">
    <source>
        <dbReference type="EMBL" id="KXB06005.1"/>
    </source>
</evidence>
<dbReference type="Gene3D" id="2.30.110.10">
    <property type="entry name" value="Electron Transport, Fmn-binding Protein, Chain A"/>
    <property type="match status" value="1"/>
</dbReference>
<accession>A0A133VHT1</accession>
<comment type="caution">
    <text evidence="2">The sequence shown here is derived from an EMBL/GenBank/DDBJ whole genome shotgun (WGS) entry which is preliminary data.</text>
</comment>
<dbReference type="InterPro" id="IPR007386">
    <property type="entry name" value="DUF447_N"/>
</dbReference>
<feature type="domain" description="DUF447" evidence="1">
    <location>
        <begin position="15"/>
        <end position="121"/>
    </location>
</feature>
<organism evidence="2 3">
    <name type="scientific">candidate division MSBL1 archaeon SCGC-AAA382C18</name>
    <dbReference type="NCBI Taxonomy" id="1698281"/>
    <lineage>
        <taxon>Archaea</taxon>
        <taxon>Methanobacteriati</taxon>
        <taxon>Methanobacteriota</taxon>
        <taxon>candidate division MSBL1</taxon>
    </lineage>
</organism>
<reference evidence="2 3" key="1">
    <citation type="journal article" date="2016" name="Sci. Rep.">
        <title>Metabolic traits of an uncultured archaeal lineage -MSBL1- from brine pools of the Red Sea.</title>
        <authorList>
            <person name="Mwirichia R."/>
            <person name="Alam I."/>
            <person name="Rashid M."/>
            <person name="Vinu M."/>
            <person name="Ba-Alawi W."/>
            <person name="Anthony Kamau A."/>
            <person name="Kamanda Ngugi D."/>
            <person name="Goker M."/>
            <person name="Klenk H.P."/>
            <person name="Bajic V."/>
            <person name="Stingl U."/>
        </authorList>
    </citation>
    <scope>NUCLEOTIDE SEQUENCE [LARGE SCALE GENOMIC DNA]</scope>
    <source>
        <strain evidence="2">SCGC-AAA382C18</strain>
    </source>
</reference>
<dbReference type="SUPFAM" id="SSF50475">
    <property type="entry name" value="FMN-binding split barrel"/>
    <property type="match status" value="1"/>
</dbReference>
<dbReference type="InterPro" id="IPR016733">
    <property type="entry name" value="UCP018747"/>
</dbReference>
<proteinExistence type="predicted"/>
<dbReference type="Proteomes" id="UP000070404">
    <property type="component" value="Unassembled WGS sequence"/>
</dbReference>
<evidence type="ECO:0000313" key="3">
    <source>
        <dbReference type="Proteomes" id="UP000070404"/>
    </source>
</evidence>